<dbReference type="AlphaFoldDB" id="A0A271LR71"/>
<reference evidence="1 2" key="1">
    <citation type="submission" date="2017-08" db="EMBL/GenBank/DDBJ databases">
        <title>Mesorhizobium wenxinae sp. nov., a novel rhizobial species isolated from root nodules of chickpea (Cicer arietinum L.).</title>
        <authorList>
            <person name="Zhang J."/>
        </authorList>
    </citation>
    <scope>NUCLEOTIDE SEQUENCE [LARGE SCALE GENOMIC DNA]</scope>
    <source>
        <strain evidence="1 2">SDW018</strain>
    </source>
</reference>
<dbReference type="Proteomes" id="UP000216442">
    <property type="component" value="Unassembled WGS sequence"/>
</dbReference>
<organism evidence="1 2">
    <name type="scientific">Mesorhizobium temperatum</name>
    <dbReference type="NCBI Taxonomy" id="241416"/>
    <lineage>
        <taxon>Bacteria</taxon>
        <taxon>Pseudomonadati</taxon>
        <taxon>Pseudomonadota</taxon>
        <taxon>Alphaproteobacteria</taxon>
        <taxon>Hyphomicrobiales</taxon>
        <taxon>Phyllobacteriaceae</taxon>
        <taxon>Mesorhizobium</taxon>
    </lineage>
</organism>
<dbReference type="EMBL" id="NPKJ01000037">
    <property type="protein sequence ID" value="PAQ09926.1"/>
    <property type="molecule type" value="Genomic_DNA"/>
</dbReference>
<name>A0A271LR71_9HYPH</name>
<proteinExistence type="predicted"/>
<keyword evidence="2" id="KW-1185">Reference proteome</keyword>
<accession>A0A271LR71</accession>
<comment type="caution">
    <text evidence="1">The sequence shown here is derived from an EMBL/GenBank/DDBJ whole genome shotgun (WGS) entry which is preliminary data.</text>
</comment>
<evidence type="ECO:0000313" key="2">
    <source>
        <dbReference type="Proteomes" id="UP000216442"/>
    </source>
</evidence>
<protein>
    <submittedName>
        <fullName evidence="1">Uncharacterized protein</fullName>
    </submittedName>
</protein>
<evidence type="ECO:0000313" key="1">
    <source>
        <dbReference type="EMBL" id="PAQ09926.1"/>
    </source>
</evidence>
<gene>
    <name evidence="1" type="ORF">CIT26_10095</name>
</gene>
<sequence length="60" mass="5810">MISTREIGLAVVTLGGGARPEDSVDHSASPGCCLCRRGGGAAAATAAKPPMVSIPASLCA</sequence>